<dbReference type="AlphaFoldDB" id="A0A271KGL4"/>
<keyword evidence="2" id="KW-1185">Reference proteome</keyword>
<evidence type="ECO:0000313" key="1">
    <source>
        <dbReference type="EMBL" id="PAP94971.1"/>
    </source>
</evidence>
<dbReference type="OrthoDB" id="7914675at2"/>
<dbReference type="EMBL" id="NPKH01000020">
    <property type="protein sequence ID" value="PAP94971.1"/>
    <property type="molecule type" value="Genomic_DNA"/>
</dbReference>
<reference evidence="1 2" key="1">
    <citation type="submission" date="2017-08" db="EMBL/GenBank/DDBJ databases">
        <title>Mesorhizobium wenxinae sp. nov., a novel rhizobial species isolated from root nodules of chickpea (Cicer arietinum L.).</title>
        <authorList>
            <person name="Zhang J."/>
        </authorList>
    </citation>
    <scope>NUCLEOTIDE SEQUENCE [LARGE SCALE GENOMIC DNA]</scope>
    <source>
        <strain evidence="2">WYCCWR 10019</strain>
    </source>
</reference>
<dbReference type="Proteomes" id="UP000215931">
    <property type="component" value="Unassembled WGS sequence"/>
</dbReference>
<protein>
    <submittedName>
        <fullName evidence="1">Tungsten formylmethanofuran dehydrogenase</fullName>
    </submittedName>
</protein>
<organism evidence="1 2">
    <name type="scientific">Mesorhizobium wenxiniae</name>
    <dbReference type="NCBI Taxonomy" id="2014805"/>
    <lineage>
        <taxon>Bacteria</taxon>
        <taxon>Pseudomonadati</taxon>
        <taxon>Pseudomonadota</taxon>
        <taxon>Alphaproteobacteria</taxon>
        <taxon>Hyphomicrobiales</taxon>
        <taxon>Phyllobacteriaceae</taxon>
        <taxon>Mesorhizobium</taxon>
    </lineage>
</organism>
<sequence>MAVAWIGNRETLVERAAAHAAALLGSSRCPVFSLDTDIHGTRAAIALAERVGAAYDHAADGAALSRETALFTDKGAMTVAPGETRRRADVVVIVGELPQIHHEFVGELAETVPDLSAKNQREIFLVGSKGASAPPLNNGRTATLLSCGEASLGATLAAMRAQCRGRRTSQPVSNFDDFAKALEAAHFPVFLFSGGATEGLALEMLQGLIADLNRKSRASGLHLPANENGWGSALASTWMTGFPLRTGFARGFPEFDPWRYDVARMIAAGEADLHLRISSSIVQPQKKKNRMALIVLAKTQEPIAGAAVTIAIGEAGVDHEAVVYSSRTGSLRSVDVRAASELPSAATVIRLVASHVSAEAALSC</sequence>
<evidence type="ECO:0000313" key="2">
    <source>
        <dbReference type="Proteomes" id="UP000215931"/>
    </source>
</evidence>
<proteinExistence type="predicted"/>
<name>A0A271KGL4_9HYPH</name>
<accession>A0A271KGL4</accession>
<comment type="caution">
    <text evidence="1">The sequence shown here is derived from an EMBL/GenBank/DDBJ whole genome shotgun (WGS) entry which is preliminary data.</text>
</comment>
<dbReference type="RefSeq" id="WP_095518868.1">
    <property type="nucleotide sequence ID" value="NZ_NPKH01000020.1"/>
</dbReference>
<gene>
    <name evidence="1" type="ORF">CIT31_12770</name>
</gene>